<gene>
    <name evidence="2" type="primary">ORF133139</name>
</gene>
<evidence type="ECO:0000256" key="1">
    <source>
        <dbReference type="SAM" id="Phobius"/>
    </source>
</evidence>
<dbReference type="AlphaFoldDB" id="A0A0B7AS23"/>
<keyword evidence="1" id="KW-0472">Membrane</keyword>
<keyword evidence="1" id="KW-0812">Transmembrane</keyword>
<name>A0A0B7AS23_9EUPU</name>
<sequence>MIHLFENFSVYTFISYLAMMKGVFTNKVMYIISFQLPYGMAVVMVTVNAV</sequence>
<accession>A0A0B7AS23</accession>
<organism evidence="2">
    <name type="scientific">Arion vulgaris</name>
    <dbReference type="NCBI Taxonomy" id="1028688"/>
    <lineage>
        <taxon>Eukaryota</taxon>
        <taxon>Metazoa</taxon>
        <taxon>Spiralia</taxon>
        <taxon>Lophotrochozoa</taxon>
        <taxon>Mollusca</taxon>
        <taxon>Gastropoda</taxon>
        <taxon>Heterobranchia</taxon>
        <taxon>Euthyneura</taxon>
        <taxon>Panpulmonata</taxon>
        <taxon>Eupulmonata</taxon>
        <taxon>Stylommatophora</taxon>
        <taxon>Helicina</taxon>
        <taxon>Arionoidea</taxon>
        <taxon>Arionidae</taxon>
        <taxon>Arion</taxon>
    </lineage>
</organism>
<protein>
    <submittedName>
        <fullName evidence="2">Uncharacterized protein</fullName>
    </submittedName>
</protein>
<reference evidence="2" key="1">
    <citation type="submission" date="2014-12" db="EMBL/GenBank/DDBJ databases">
        <title>Insight into the proteome of Arion vulgaris.</title>
        <authorList>
            <person name="Aradska J."/>
            <person name="Bulat T."/>
            <person name="Smidak R."/>
            <person name="Sarate P."/>
            <person name="Gangsoo J."/>
            <person name="Sialana F."/>
            <person name="Bilban M."/>
            <person name="Lubec G."/>
        </authorList>
    </citation>
    <scope>NUCLEOTIDE SEQUENCE</scope>
    <source>
        <tissue evidence="2">Skin</tissue>
    </source>
</reference>
<feature type="transmembrane region" description="Helical" evidence="1">
    <location>
        <begin position="28"/>
        <end position="47"/>
    </location>
</feature>
<evidence type="ECO:0000313" key="2">
    <source>
        <dbReference type="EMBL" id="CEK82720.1"/>
    </source>
</evidence>
<dbReference type="EMBL" id="HACG01035855">
    <property type="protein sequence ID" value="CEK82720.1"/>
    <property type="molecule type" value="Transcribed_RNA"/>
</dbReference>
<keyword evidence="1" id="KW-1133">Transmembrane helix</keyword>
<proteinExistence type="predicted"/>